<name>A0A2W4U5U6_9CYAN</name>
<dbReference type="AlphaFoldDB" id="A0A2W4U5U6"/>
<proteinExistence type="predicted"/>
<gene>
    <name evidence="1" type="ORF">DCF25_17365</name>
</gene>
<comment type="caution">
    <text evidence="1">The sequence shown here is derived from an EMBL/GenBank/DDBJ whole genome shotgun (WGS) entry which is preliminary data.</text>
</comment>
<evidence type="ECO:0000313" key="2">
    <source>
        <dbReference type="Proteomes" id="UP000249354"/>
    </source>
</evidence>
<reference evidence="2" key="1">
    <citation type="submission" date="2018-04" db="EMBL/GenBank/DDBJ databases">
        <authorList>
            <person name="Cornet L."/>
        </authorList>
    </citation>
    <scope>NUCLEOTIDE SEQUENCE [LARGE SCALE GENOMIC DNA]</scope>
</reference>
<organism evidence="1 2">
    <name type="scientific">Leptolyngbya foveolarum</name>
    <dbReference type="NCBI Taxonomy" id="47253"/>
    <lineage>
        <taxon>Bacteria</taxon>
        <taxon>Bacillati</taxon>
        <taxon>Cyanobacteriota</taxon>
        <taxon>Cyanophyceae</taxon>
        <taxon>Leptolyngbyales</taxon>
        <taxon>Leptolyngbyaceae</taxon>
        <taxon>Leptolyngbya group</taxon>
        <taxon>Leptolyngbya</taxon>
    </lineage>
</organism>
<dbReference type="EMBL" id="QBMC01000145">
    <property type="protein sequence ID" value="PZO12589.1"/>
    <property type="molecule type" value="Genomic_DNA"/>
</dbReference>
<dbReference type="Proteomes" id="UP000249354">
    <property type="component" value="Unassembled WGS sequence"/>
</dbReference>
<reference evidence="1 2" key="2">
    <citation type="submission" date="2018-06" db="EMBL/GenBank/DDBJ databases">
        <title>Metagenomic assembly of (sub)arctic Cyanobacteria and their associated microbiome from non-axenic cultures.</title>
        <authorList>
            <person name="Baurain D."/>
        </authorList>
    </citation>
    <scope>NUCLEOTIDE SEQUENCE [LARGE SCALE GENOMIC DNA]</scope>
    <source>
        <strain evidence="1">ULC129bin1</strain>
    </source>
</reference>
<protein>
    <submittedName>
        <fullName evidence="1">Uncharacterized protein</fullName>
    </submittedName>
</protein>
<accession>A0A2W4U5U6</accession>
<evidence type="ECO:0000313" key="1">
    <source>
        <dbReference type="EMBL" id="PZO12589.1"/>
    </source>
</evidence>
<sequence length="70" mass="8008">MLYVSDKARIEEDRASCQLPRLLIKIKESLEVAKQFVYSQSDDLEAVEKIEKALHSIETISFLFDKSSSS</sequence>